<organism evidence="1 2">
    <name type="scientific">Tanacetum coccineum</name>
    <dbReference type="NCBI Taxonomy" id="301880"/>
    <lineage>
        <taxon>Eukaryota</taxon>
        <taxon>Viridiplantae</taxon>
        <taxon>Streptophyta</taxon>
        <taxon>Embryophyta</taxon>
        <taxon>Tracheophyta</taxon>
        <taxon>Spermatophyta</taxon>
        <taxon>Magnoliopsida</taxon>
        <taxon>eudicotyledons</taxon>
        <taxon>Gunneridae</taxon>
        <taxon>Pentapetalae</taxon>
        <taxon>asterids</taxon>
        <taxon>campanulids</taxon>
        <taxon>Asterales</taxon>
        <taxon>Asteraceae</taxon>
        <taxon>Asteroideae</taxon>
        <taxon>Anthemideae</taxon>
        <taxon>Anthemidinae</taxon>
        <taxon>Tanacetum</taxon>
    </lineage>
</organism>
<keyword evidence="2" id="KW-1185">Reference proteome</keyword>
<reference evidence="1" key="1">
    <citation type="journal article" date="2022" name="Int. J. Mol. Sci.">
        <title>Draft Genome of Tanacetum Coccineum: Genomic Comparison of Closely Related Tanacetum-Family Plants.</title>
        <authorList>
            <person name="Yamashiro T."/>
            <person name="Shiraishi A."/>
            <person name="Nakayama K."/>
            <person name="Satake H."/>
        </authorList>
    </citation>
    <scope>NUCLEOTIDE SEQUENCE</scope>
</reference>
<protein>
    <submittedName>
        <fullName evidence="1">Uncharacterized protein</fullName>
    </submittedName>
</protein>
<dbReference type="Proteomes" id="UP001151760">
    <property type="component" value="Unassembled WGS sequence"/>
</dbReference>
<sequence>MSLRFDAWFELVFHGNLMSAERRVDPFNVRNTPCDHPFMIPKDFKEPGFSTVDNVDEITTRSWLFYWRKAYSRCSGNSFNSSLGGSTFDGFNRFSGAFHSSGSTGSVLGFMLAPKSARAFLTARGPIRQGKVKLPGSPSLWGRILWIMAEHSSLSLTKDAAFSSFSLCERRSFKTLALFDGKGRLSDLEVSPPVRLSDVDRGGAGKCGSWVLTPNLVVMAKVDASGSAASFFLIGERI</sequence>
<accession>A0ABQ5D9M2</accession>
<dbReference type="EMBL" id="BQNB010015094">
    <property type="protein sequence ID" value="GJT35955.1"/>
    <property type="molecule type" value="Genomic_DNA"/>
</dbReference>
<proteinExistence type="predicted"/>
<name>A0ABQ5D9M2_9ASTR</name>
<evidence type="ECO:0000313" key="2">
    <source>
        <dbReference type="Proteomes" id="UP001151760"/>
    </source>
</evidence>
<comment type="caution">
    <text evidence="1">The sequence shown here is derived from an EMBL/GenBank/DDBJ whole genome shotgun (WGS) entry which is preliminary data.</text>
</comment>
<gene>
    <name evidence="1" type="ORF">Tco_0926374</name>
</gene>
<evidence type="ECO:0000313" key="1">
    <source>
        <dbReference type="EMBL" id="GJT35955.1"/>
    </source>
</evidence>
<reference evidence="1" key="2">
    <citation type="submission" date="2022-01" db="EMBL/GenBank/DDBJ databases">
        <authorList>
            <person name="Yamashiro T."/>
            <person name="Shiraishi A."/>
            <person name="Satake H."/>
            <person name="Nakayama K."/>
        </authorList>
    </citation>
    <scope>NUCLEOTIDE SEQUENCE</scope>
</reference>